<proteinExistence type="predicted"/>
<sequence>MLQIRLENRSCKAFNTSLSLPSTPSISFSINPNMTIFKCSKDQELKYYFTGYTLYDSCGHFNFYYTNTTFQYQPNPGFKKISTLPSNSTAINLLTFSFDTILRNKNQCDLFQLVSAEFSLEWHIARECSECHLKGGQCQIDGNQQFRCANAKKFVCNY</sequence>
<feature type="domain" description="Wall-associated receptor kinase C-terminal" evidence="2">
    <location>
        <begin position="97"/>
        <end position="150"/>
    </location>
</feature>
<reference evidence="3 4" key="1">
    <citation type="submission" date="2024-11" db="EMBL/GenBank/DDBJ databases">
        <title>A near-complete genome assembly of Cinchona calisaya.</title>
        <authorList>
            <person name="Lian D.C."/>
            <person name="Zhao X.W."/>
            <person name="Wei L."/>
        </authorList>
    </citation>
    <scope>NUCLEOTIDE SEQUENCE [LARGE SCALE GENOMIC DNA]</scope>
    <source>
        <tissue evidence="3">Nenye</tissue>
    </source>
</reference>
<keyword evidence="1" id="KW-0325">Glycoprotein</keyword>
<name>A0ABD2YTQ0_9GENT</name>
<protein>
    <recommendedName>
        <fullName evidence="2">Wall-associated receptor kinase C-terminal domain-containing protein</fullName>
    </recommendedName>
</protein>
<evidence type="ECO:0000256" key="1">
    <source>
        <dbReference type="ARBA" id="ARBA00023180"/>
    </source>
</evidence>
<accession>A0ABD2YTQ0</accession>
<dbReference type="AlphaFoldDB" id="A0ABD2YTQ0"/>
<keyword evidence="4" id="KW-1185">Reference proteome</keyword>
<comment type="caution">
    <text evidence="3">The sequence shown here is derived from an EMBL/GenBank/DDBJ whole genome shotgun (WGS) entry which is preliminary data.</text>
</comment>
<dbReference type="Pfam" id="PF14380">
    <property type="entry name" value="WAK_assoc"/>
    <property type="match status" value="1"/>
</dbReference>
<gene>
    <name evidence="3" type="ORF">ACH5RR_030135</name>
</gene>
<dbReference type="InterPro" id="IPR032872">
    <property type="entry name" value="WAK_assoc_C"/>
</dbReference>
<dbReference type="EMBL" id="JBJUIK010000012">
    <property type="protein sequence ID" value="KAL3510734.1"/>
    <property type="molecule type" value="Genomic_DNA"/>
</dbReference>
<evidence type="ECO:0000259" key="2">
    <source>
        <dbReference type="Pfam" id="PF14380"/>
    </source>
</evidence>
<evidence type="ECO:0000313" key="4">
    <source>
        <dbReference type="Proteomes" id="UP001630127"/>
    </source>
</evidence>
<dbReference type="Proteomes" id="UP001630127">
    <property type="component" value="Unassembled WGS sequence"/>
</dbReference>
<organism evidence="3 4">
    <name type="scientific">Cinchona calisaya</name>
    <dbReference type="NCBI Taxonomy" id="153742"/>
    <lineage>
        <taxon>Eukaryota</taxon>
        <taxon>Viridiplantae</taxon>
        <taxon>Streptophyta</taxon>
        <taxon>Embryophyta</taxon>
        <taxon>Tracheophyta</taxon>
        <taxon>Spermatophyta</taxon>
        <taxon>Magnoliopsida</taxon>
        <taxon>eudicotyledons</taxon>
        <taxon>Gunneridae</taxon>
        <taxon>Pentapetalae</taxon>
        <taxon>asterids</taxon>
        <taxon>lamiids</taxon>
        <taxon>Gentianales</taxon>
        <taxon>Rubiaceae</taxon>
        <taxon>Cinchonoideae</taxon>
        <taxon>Cinchoneae</taxon>
        <taxon>Cinchona</taxon>
    </lineage>
</organism>
<evidence type="ECO:0000313" key="3">
    <source>
        <dbReference type="EMBL" id="KAL3510734.1"/>
    </source>
</evidence>